<dbReference type="GO" id="GO:0016787">
    <property type="term" value="F:hydrolase activity"/>
    <property type="evidence" value="ECO:0007669"/>
    <property type="project" value="UniProtKB-KW"/>
</dbReference>
<dbReference type="Pfam" id="PF03755">
    <property type="entry name" value="YicC-like_N"/>
    <property type="match status" value="1"/>
</dbReference>
<dbReference type="EMBL" id="LVVY01000001">
    <property type="protein sequence ID" value="OAM84304.1"/>
    <property type="molecule type" value="Genomic_DNA"/>
</dbReference>
<dbReference type="InterPro" id="IPR005229">
    <property type="entry name" value="YicC/YloC-like"/>
</dbReference>
<dbReference type="Pfam" id="PF08340">
    <property type="entry name" value="YicC-like_C"/>
    <property type="match status" value="1"/>
</dbReference>
<dbReference type="GO" id="GO:0004521">
    <property type="term" value="F:RNA endonuclease activity"/>
    <property type="evidence" value="ECO:0007669"/>
    <property type="project" value="InterPro"/>
</dbReference>
<name>A0A178I4N2_9HYPH</name>
<dbReference type="STRING" id="1770058.A3840_00605"/>
<dbReference type="InterPro" id="IPR013551">
    <property type="entry name" value="YicC-like_C"/>
</dbReference>
<dbReference type="NCBIfam" id="TIGR00255">
    <property type="entry name" value="YicC/YloC family endoribonuclease"/>
    <property type="match status" value="1"/>
</dbReference>
<comment type="cofactor">
    <cofactor evidence="1">
        <name>a divalent metal cation</name>
        <dbReference type="ChEBI" id="CHEBI:60240"/>
    </cofactor>
</comment>
<evidence type="ECO:0000259" key="6">
    <source>
        <dbReference type="Pfam" id="PF03755"/>
    </source>
</evidence>
<evidence type="ECO:0000256" key="3">
    <source>
        <dbReference type="ARBA" id="ARBA00022759"/>
    </source>
</evidence>
<keyword evidence="4" id="KW-0378">Hydrolase</keyword>
<proteinExistence type="inferred from homology"/>
<keyword evidence="2" id="KW-0540">Nuclease</keyword>
<keyword evidence="9" id="KW-1185">Reference proteome</keyword>
<comment type="similarity">
    <text evidence="5">Belongs to the YicC/YloC family.</text>
</comment>
<dbReference type="Proteomes" id="UP000078389">
    <property type="component" value="Unassembled WGS sequence"/>
</dbReference>
<dbReference type="PANTHER" id="PTHR30636">
    <property type="entry name" value="UPF0701 PROTEIN YICC"/>
    <property type="match status" value="1"/>
</dbReference>
<dbReference type="AlphaFoldDB" id="A0A178I4N2"/>
<dbReference type="InterPro" id="IPR013527">
    <property type="entry name" value="YicC-like_N"/>
</dbReference>
<comment type="caution">
    <text evidence="8">The sequence shown here is derived from an EMBL/GenBank/DDBJ whole genome shotgun (WGS) entry which is preliminary data.</text>
</comment>
<evidence type="ECO:0008006" key="10">
    <source>
        <dbReference type="Google" id="ProtNLM"/>
    </source>
</evidence>
<protein>
    <recommendedName>
        <fullName evidence="10">YicC family protein</fullName>
    </recommendedName>
</protein>
<evidence type="ECO:0000256" key="1">
    <source>
        <dbReference type="ARBA" id="ARBA00001968"/>
    </source>
</evidence>
<sequence>MTAALSSMTGFARAERQSGAMRLRLAPGLDAAEIALRQLLGKTLSRGSVNLTASIDRQAGTGAVRVNKQALETVLAVIEDLDSRIVAGPARLDGILALPGVLELDDGAGDADEDELSRLLLDCAAEAVEKLAAARREEGAEIATVLSGHLDIIAELVGRAEAHPARSREHVEARLREQLALLAADITLPQDRIAQEALILATKADIQEELDRLRAHVAAARKLIGEGGPVGRRLDFLAQEFNREANTLCSKANAVELTAIGLDLKAAIDQLREQVQNIE</sequence>
<reference evidence="8 9" key="1">
    <citation type="submission" date="2016-03" db="EMBL/GenBank/DDBJ databases">
        <title>Genome sequencing of Devosia sp. S37.</title>
        <authorList>
            <person name="Mohd Nor M."/>
        </authorList>
    </citation>
    <scope>NUCLEOTIDE SEQUENCE [LARGE SCALE GENOMIC DNA]</scope>
    <source>
        <strain evidence="8 9">S37</strain>
    </source>
</reference>
<evidence type="ECO:0000256" key="5">
    <source>
        <dbReference type="ARBA" id="ARBA00035648"/>
    </source>
</evidence>
<evidence type="ECO:0000256" key="4">
    <source>
        <dbReference type="ARBA" id="ARBA00022801"/>
    </source>
</evidence>
<evidence type="ECO:0000259" key="7">
    <source>
        <dbReference type="Pfam" id="PF08340"/>
    </source>
</evidence>
<organism evidence="8 9">
    <name type="scientific">Devosia elaeis</name>
    <dbReference type="NCBI Taxonomy" id="1770058"/>
    <lineage>
        <taxon>Bacteria</taxon>
        <taxon>Pseudomonadati</taxon>
        <taxon>Pseudomonadota</taxon>
        <taxon>Alphaproteobacteria</taxon>
        <taxon>Hyphomicrobiales</taxon>
        <taxon>Devosiaceae</taxon>
        <taxon>Devosia</taxon>
    </lineage>
</organism>
<feature type="domain" description="Endoribonuclease YicC-like N-terminal" evidence="6">
    <location>
        <begin position="6"/>
        <end position="143"/>
    </location>
</feature>
<feature type="domain" description="Endoribonuclease YicC-like C-terminal" evidence="7">
    <location>
        <begin position="165"/>
        <end position="279"/>
    </location>
</feature>
<accession>A0A178I4N2</accession>
<evidence type="ECO:0000256" key="2">
    <source>
        <dbReference type="ARBA" id="ARBA00022722"/>
    </source>
</evidence>
<evidence type="ECO:0000313" key="8">
    <source>
        <dbReference type="EMBL" id="OAM84304.1"/>
    </source>
</evidence>
<keyword evidence="3" id="KW-0255">Endonuclease</keyword>
<gene>
    <name evidence="8" type="ORF">A3840_00605</name>
</gene>
<dbReference type="PANTHER" id="PTHR30636:SF3">
    <property type="entry name" value="UPF0701 PROTEIN YICC"/>
    <property type="match status" value="1"/>
</dbReference>
<evidence type="ECO:0000313" key="9">
    <source>
        <dbReference type="Proteomes" id="UP000078389"/>
    </source>
</evidence>